<evidence type="ECO:0000256" key="1">
    <source>
        <dbReference type="SAM" id="MobiDB-lite"/>
    </source>
</evidence>
<keyword evidence="4" id="KW-1185">Reference proteome</keyword>
<feature type="transmembrane region" description="Helical" evidence="2">
    <location>
        <begin position="292"/>
        <end position="323"/>
    </location>
</feature>
<dbReference type="PANTHER" id="PTHR36381:SF1">
    <property type="entry name" value="ETHYLENE-REGULATED TRANSCRIPT 2 (ERT2)"/>
    <property type="match status" value="1"/>
</dbReference>
<comment type="caution">
    <text evidence="3">The sequence shown here is derived from an EMBL/GenBank/DDBJ whole genome shotgun (WGS) entry which is preliminary data.</text>
</comment>
<evidence type="ECO:0000313" key="3">
    <source>
        <dbReference type="EMBL" id="KAK8953712.1"/>
    </source>
</evidence>
<sequence>MPTRPWKKAIVPDGLLSGFRSNRTGSLVVQTGFPTSLADLIVKNHGRLKKASRTSKKKPSPTPDLFTTGCGGGAATQFPALGCHLRDTEIGSAEPPGPRFRILAGTLIILTALLIGKKKLVLWITVSAFSLLLLEFCVRFLKPCLEARKKMDSLIGSFEPDLIGRESASPIKQTSLGFLAGSWVSDRKPQESRILDQSSPEEDCRKGKSKLSGKCDANKLLRKFILSKTHGIREDGRIPHCDEAIEEELSEKTSSGNGEEVDDAEDEDQSFKTSYGELGAENGNKLHKCFQFVLFLIVLCGLMRGKGVALGLALAWCFLFRFIRVMWEGKMT</sequence>
<gene>
    <name evidence="3" type="ORF">KSP40_PGU004072</name>
</gene>
<feature type="region of interest" description="Disordered" evidence="1">
    <location>
        <begin position="189"/>
        <end position="210"/>
    </location>
</feature>
<feature type="region of interest" description="Disordered" evidence="1">
    <location>
        <begin position="248"/>
        <end position="268"/>
    </location>
</feature>
<dbReference type="PANTHER" id="PTHR36381">
    <property type="entry name" value="ETHYLENE-REGULATED TRANSCRIPT 2 (ERT2)"/>
    <property type="match status" value="1"/>
</dbReference>
<keyword evidence="2" id="KW-0812">Transmembrane</keyword>
<feature type="compositionally biased region" description="Acidic residues" evidence="1">
    <location>
        <begin position="259"/>
        <end position="268"/>
    </location>
</feature>
<name>A0ABR2LXY2_9ASPA</name>
<keyword evidence="2" id="KW-1133">Transmembrane helix</keyword>
<dbReference type="EMBL" id="JBBWWR010000014">
    <property type="protein sequence ID" value="KAK8953712.1"/>
    <property type="molecule type" value="Genomic_DNA"/>
</dbReference>
<accession>A0ABR2LXY2</accession>
<proteinExistence type="predicted"/>
<evidence type="ECO:0000313" key="4">
    <source>
        <dbReference type="Proteomes" id="UP001412067"/>
    </source>
</evidence>
<evidence type="ECO:0000256" key="2">
    <source>
        <dbReference type="SAM" id="Phobius"/>
    </source>
</evidence>
<reference evidence="3 4" key="1">
    <citation type="journal article" date="2022" name="Nat. Plants">
        <title>Genomes of leafy and leafless Platanthera orchids illuminate the evolution of mycoheterotrophy.</title>
        <authorList>
            <person name="Li M.H."/>
            <person name="Liu K.W."/>
            <person name="Li Z."/>
            <person name="Lu H.C."/>
            <person name="Ye Q.L."/>
            <person name="Zhang D."/>
            <person name="Wang J.Y."/>
            <person name="Li Y.F."/>
            <person name="Zhong Z.M."/>
            <person name="Liu X."/>
            <person name="Yu X."/>
            <person name="Liu D.K."/>
            <person name="Tu X.D."/>
            <person name="Liu B."/>
            <person name="Hao Y."/>
            <person name="Liao X.Y."/>
            <person name="Jiang Y.T."/>
            <person name="Sun W.H."/>
            <person name="Chen J."/>
            <person name="Chen Y.Q."/>
            <person name="Ai Y."/>
            <person name="Zhai J.W."/>
            <person name="Wu S.S."/>
            <person name="Zhou Z."/>
            <person name="Hsiao Y.Y."/>
            <person name="Wu W.L."/>
            <person name="Chen Y.Y."/>
            <person name="Lin Y.F."/>
            <person name="Hsu J.L."/>
            <person name="Li C.Y."/>
            <person name="Wang Z.W."/>
            <person name="Zhao X."/>
            <person name="Zhong W.Y."/>
            <person name="Ma X.K."/>
            <person name="Ma L."/>
            <person name="Huang J."/>
            <person name="Chen G.Z."/>
            <person name="Huang M.Z."/>
            <person name="Huang L."/>
            <person name="Peng D.H."/>
            <person name="Luo Y.B."/>
            <person name="Zou S.Q."/>
            <person name="Chen S.P."/>
            <person name="Lan S."/>
            <person name="Tsai W.C."/>
            <person name="Van de Peer Y."/>
            <person name="Liu Z.J."/>
        </authorList>
    </citation>
    <scope>NUCLEOTIDE SEQUENCE [LARGE SCALE GENOMIC DNA]</scope>
    <source>
        <strain evidence="3">Lor288</strain>
    </source>
</reference>
<protein>
    <submittedName>
        <fullName evidence="3">Uncharacterized protein</fullName>
    </submittedName>
</protein>
<organism evidence="3 4">
    <name type="scientific">Platanthera guangdongensis</name>
    <dbReference type="NCBI Taxonomy" id="2320717"/>
    <lineage>
        <taxon>Eukaryota</taxon>
        <taxon>Viridiplantae</taxon>
        <taxon>Streptophyta</taxon>
        <taxon>Embryophyta</taxon>
        <taxon>Tracheophyta</taxon>
        <taxon>Spermatophyta</taxon>
        <taxon>Magnoliopsida</taxon>
        <taxon>Liliopsida</taxon>
        <taxon>Asparagales</taxon>
        <taxon>Orchidaceae</taxon>
        <taxon>Orchidoideae</taxon>
        <taxon>Orchideae</taxon>
        <taxon>Orchidinae</taxon>
        <taxon>Platanthera</taxon>
    </lineage>
</organism>
<keyword evidence="2" id="KW-0472">Membrane</keyword>
<dbReference type="Proteomes" id="UP001412067">
    <property type="component" value="Unassembled WGS sequence"/>
</dbReference>
<feature type="transmembrane region" description="Helical" evidence="2">
    <location>
        <begin position="122"/>
        <end position="141"/>
    </location>
</feature>